<gene>
    <name evidence="1" type="ORF">SAMN04515677_102387</name>
</gene>
<accession>A0A1G9L3X6</accession>
<protein>
    <recommendedName>
        <fullName evidence="3">Nucleotidyltransferase domain-containing protein</fullName>
    </recommendedName>
</protein>
<organism evidence="1 2">
    <name type="scientific">Romboutsia lituseburensis DSM 797</name>
    <dbReference type="NCBI Taxonomy" id="1121325"/>
    <lineage>
        <taxon>Bacteria</taxon>
        <taxon>Bacillati</taxon>
        <taxon>Bacillota</taxon>
        <taxon>Clostridia</taxon>
        <taxon>Peptostreptococcales</taxon>
        <taxon>Peptostreptococcaceae</taxon>
        <taxon>Romboutsia</taxon>
    </lineage>
</organism>
<name>A0A1G9L3X6_9FIRM</name>
<dbReference type="AlphaFoldDB" id="A0A1G9L3X6"/>
<reference evidence="1 2" key="1">
    <citation type="submission" date="2016-10" db="EMBL/GenBank/DDBJ databases">
        <authorList>
            <person name="de Groot N.N."/>
        </authorList>
    </citation>
    <scope>NUCLEOTIDE SEQUENCE [LARGE SCALE GENOMIC DNA]</scope>
    <source>
        <strain evidence="1 2">DSM 797</strain>
    </source>
</reference>
<keyword evidence="2" id="KW-1185">Reference proteome</keyword>
<proteinExistence type="predicted"/>
<dbReference type="RefSeq" id="WP_092724457.1">
    <property type="nucleotide sequence ID" value="NZ_FNGW01000002.1"/>
</dbReference>
<evidence type="ECO:0008006" key="3">
    <source>
        <dbReference type="Google" id="ProtNLM"/>
    </source>
</evidence>
<sequence>MENRIYKIYKKEIENIKSNENVKAIFLVGSSKNVNLNNKEVKVNDIDIFVIKASKYLQVREVKNIEGIEFDINYFSKTGIEKFIEDREYFFLKEMSNPKIIYNELENIDAIIKRCKDAFDEGPLELSESEKIFIKNDIKSKIDRLKNHEKLEKYEYEFLTNLYLKDIIVGYFSINRKWVPKDKKIIKTLKIEDSKLFDLVQNVQKYYKYEDLLTVYEYIFKNINVSKNIKITY</sequence>
<dbReference type="STRING" id="1121325.SAMN04515677_102387"/>
<dbReference type="EMBL" id="FNGW01000002">
    <property type="protein sequence ID" value="SDL56680.1"/>
    <property type="molecule type" value="Genomic_DNA"/>
</dbReference>
<dbReference type="Proteomes" id="UP000199068">
    <property type="component" value="Unassembled WGS sequence"/>
</dbReference>
<evidence type="ECO:0000313" key="2">
    <source>
        <dbReference type="Proteomes" id="UP000199068"/>
    </source>
</evidence>
<evidence type="ECO:0000313" key="1">
    <source>
        <dbReference type="EMBL" id="SDL56680.1"/>
    </source>
</evidence>